<evidence type="ECO:0000313" key="2">
    <source>
        <dbReference type="EMBL" id="BCK85516.1"/>
    </source>
</evidence>
<evidence type="ECO:0000256" key="1">
    <source>
        <dbReference type="ARBA" id="ARBA00005254"/>
    </source>
</evidence>
<name>A0A810QI48_9FIRM</name>
<dbReference type="EMBL" id="AP023420">
    <property type="protein sequence ID" value="BCK85516.1"/>
    <property type="molecule type" value="Genomic_DNA"/>
</dbReference>
<dbReference type="Proteomes" id="UP000679848">
    <property type="component" value="Chromosome"/>
</dbReference>
<evidence type="ECO:0000313" key="3">
    <source>
        <dbReference type="Proteomes" id="UP000679848"/>
    </source>
</evidence>
<dbReference type="KEGG" id="pfaa:MM59RIKEN_28350"/>
<dbReference type="CDD" id="cd06558">
    <property type="entry name" value="crotonase-like"/>
    <property type="match status" value="1"/>
</dbReference>
<dbReference type="GO" id="GO:0003824">
    <property type="term" value="F:catalytic activity"/>
    <property type="evidence" value="ECO:0007669"/>
    <property type="project" value="UniProtKB-ARBA"/>
</dbReference>
<dbReference type="InterPro" id="IPR029045">
    <property type="entry name" value="ClpP/crotonase-like_dom_sf"/>
</dbReference>
<dbReference type="InterPro" id="IPR001753">
    <property type="entry name" value="Enoyl-CoA_hydra/iso"/>
</dbReference>
<organism evidence="2 3">
    <name type="scientific">Pusillibacter faecalis</name>
    <dbReference type="NCBI Taxonomy" id="2714358"/>
    <lineage>
        <taxon>Bacteria</taxon>
        <taxon>Bacillati</taxon>
        <taxon>Bacillota</taxon>
        <taxon>Clostridia</taxon>
        <taxon>Eubacteriales</taxon>
        <taxon>Oscillospiraceae</taxon>
        <taxon>Pusillibacter</taxon>
    </lineage>
</organism>
<proteinExistence type="inferred from homology"/>
<gene>
    <name evidence="2" type="ORF">MM59RIKEN_28350</name>
</gene>
<keyword evidence="3" id="KW-1185">Reference proteome</keyword>
<accession>A0A810QI48</accession>
<comment type="similarity">
    <text evidence="1">Belongs to the enoyl-CoA hydratase/isomerase family.</text>
</comment>
<reference evidence="2" key="1">
    <citation type="submission" date="2020-09" db="EMBL/GenBank/DDBJ databases">
        <title>New species isolated from human feces.</title>
        <authorList>
            <person name="Kitahara M."/>
            <person name="Shigeno Y."/>
            <person name="Shime M."/>
            <person name="Matsumoto Y."/>
            <person name="Nakamura S."/>
            <person name="Motooka D."/>
            <person name="Fukuoka S."/>
            <person name="Nishikawa H."/>
            <person name="Benno Y."/>
        </authorList>
    </citation>
    <scope>NUCLEOTIDE SEQUENCE</scope>
    <source>
        <strain evidence="2">MM59</strain>
    </source>
</reference>
<dbReference type="SUPFAM" id="SSF52096">
    <property type="entry name" value="ClpP/crotonase"/>
    <property type="match status" value="1"/>
</dbReference>
<dbReference type="RefSeq" id="WP_187030703.1">
    <property type="nucleotide sequence ID" value="NZ_AP023420.1"/>
</dbReference>
<sequence length="266" mass="29115">MDLNFITNHVLFEVREGVAYITLNDPEHLNPVTAEVTQDLVQCLIYCERENEVRAIVFRGAGGNFTAGGNVRGMKDRLDQGINTTKSGIRAGGEFIMRLKTISKPTIAWIEGAVAGVGMSIAMACDFSIAEEAAKMVFAFVNIGFVPDGGAAYMLSKAVGPNQATELLMSGKRFSGAQAKEWGIITEAVPREQLEETVQKYINKYSKGPGVAYAQIKKLLMSVNYQELNACMQNEVDAQYVCSLTADHKEAVTAFVEKRKPVFQGR</sequence>
<dbReference type="Gene3D" id="1.10.12.10">
    <property type="entry name" value="Lyase 2-enoyl-coa Hydratase, Chain A, domain 2"/>
    <property type="match status" value="1"/>
</dbReference>
<dbReference type="PANTHER" id="PTHR43459:SF1">
    <property type="entry name" value="EG:BACN32G11.4 PROTEIN"/>
    <property type="match status" value="1"/>
</dbReference>
<dbReference type="Pfam" id="PF00378">
    <property type="entry name" value="ECH_1"/>
    <property type="match status" value="1"/>
</dbReference>
<protein>
    <submittedName>
        <fullName evidence="2">Enoyl-CoA hydratase</fullName>
    </submittedName>
</protein>
<dbReference type="AlphaFoldDB" id="A0A810QI48"/>
<dbReference type="PANTHER" id="PTHR43459">
    <property type="entry name" value="ENOYL-COA HYDRATASE"/>
    <property type="match status" value="1"/>
</dbReference>
<dbReference type="InterPro" id="IPR014748">
    <property type="entry name" value="Enoyl-CoA_hydra_C"/>
</dbReference>
<dbReference type="Gene3D" id="3.90.226.10">
    <property type="entry name" value="2-enoyl-CoA Hydratase, Chain A, domain 1"/>
    <property type="match status" value="1"/>
</dbReference>